<protein>
    <recommendedName>
        <fullName evidence="7">UDP-N-acetylmuramoyl-L-alanyl-D-glutamate--2,6-diaminopimelate ligase</fullName>
        <ecNumber evidence="7">6.3.2.13</ecNumber>
    </recommendedName>
    <alternativeName>
        <fullName evidence="7">Meso-A2pm-adding enzyme</fullName>
    </alternativeName>
    <alternativeName>
        <fullName evidence="7">Meso-diaminopimelate-adding enzyme</fullName>
    </alternativeName>
    <alternativeName>
        <fullName evidence="7">UDP-MurNAc-L-Ala-D-Glu:meso-diaminopimelate ligase</fullName>
    </alternativeName>
    <alternativeName>
        <fullName evidence="7">UDP-MurNAc-tripeptide synthetase</fullName>
    </alternativeName>
    <alternativeName>
        <fullName evidence="7">UDP-N-acetylmuramyl-tripeptide synthetase</fullName>
    </alternativeName>
</protein>
<evidence type="ECO:0000313" key="13">
    <source>
        <dbReference type="Proteomes" id="UP000318669"/>
    </source>
</evidence>
<dbReference type="Gene3D" id="3.40.1390.10">
    <property type="entry name" value="MurE/MurF, N-terminal domain"/>
    <property type="match status" value="1"/>
</dbReference>
<dbReference type="RefSeq" id="WP_144064758.1">
    <property type="nucleotide sequence ID" value="NZ_VJZL01000012.1"/>
</dbReference>
<sequence>MKILKDILYKVAIEAVKGSTDIAINKMDFDSRKIEGNDVFIAIRGSISDGHDFIEKAIQQGAIAVICDTFPETLEKGITYVQVKDTNSALAFMAANYFGDPSQNLKLVGITGTNGKTTIASLLYQLFKKAGFKVGLLSTVKILVDDVEYKATHTTPDSITINHYLKEMVENGVEYCFMEVSSHGIHQKRTEALHFVGGIFTNLSHDHLDYHPTFAEYRDVKKSFFDNLPKTAFALSNIDDKNGQVMLQNTAAKKLTYALKSYADYKAQILENQLSGLLLKINGNEVWVKLIGTFNAYNLLAIYGTAVELGMESLEVLRLLSDLESVSGRFQFIVSNSNITAIVDYAHTPDALENVLKTINDIRTKNEQLITVVGCGGNRDKTKRPIMAGIASELSDKAIFTSDNPRNEDPEMIITEMEQGVAPQNYKKTLTITDRKQAIKTACQLAQPNDIILIAGKGHETYQEINGVRHDFDDMKIVKEILDQLHK</sequence>
<feature type="binding site" evidence="7">
    <location>
        <begin position="154"/>
        <end position="155"/>
    </location>
    <ligand>
        <name>UDP-N-acetyl-alpha-D-muramoyl-L-alanyl-D-glutamate</name>
        <dbReference type="ChEBI" id="CHEBI:83900"/>
    </ligand>
</feature>
<feature type="modified residue" description="N6-carboxylysine" evidence="7">
    <location>
        <position position="221"/>
    </location>
</feature>
<dbReference type="NCBIfam" id="TIGR01085">
    <property type="entry name" value="murE"/>
    <property type="match status" value="1"/>
</dbReference>
<gene>
    <name evidence="7" type="primary">murE</name>
    <name evidence="12" type="ORF">FNW11_08715</name>
</gene>
<reference evidence="12 13" key="1">
    <citation type="submission" date="2019-07" db="EMBL/GenBank/DDBJ databases">
        <title>Novel species of Flavobacterium.</title>
        <authorList>
            <person name="Liu Q."/>
            <person name="Xin Y.-H."/>
        </authorList>
    </citation>
    <scope>NUCLEOTIDE SEQUENCE [LARGE SCALE GENOMIC DNA]</scope>
    <source>
        <strain evidence="12 13">GSR22</strain>
    </source>
</reference>
<keyword evidence="3 7" id="KW-0133">Cell shape</keyword>
<dbReference type="InterPro" id="IPR005761">
    <property type="entry name" value="UDP-N-AcMur-Glu-dNH2Pim_ligase"/>
</dbReference>
<dbReference type="UniPathway" id="UPA00219"/>
<dbReference type="InterPro" id="IPR035911">
    <property type="entry name" value="MurE/MurF_N"/>
</dbReference>
<keyword evidence="2 7" id="KW-0132">Cell division</keyword>
<feature type="domain" description="Mur ligase N-terminal catalytic" evidence="9">
    <location>
        <begin position="26"/>
        <end position="97"/>
    </location>
</feature>
<dbReference type="GO" id="GO:0008360">
    <property type="term" value="P:regulation of cell shape"/>
    <property type="evidence" value="ECO:0007669"/>
    <property type="project" value="UniProtKB-KW"/>
</dbReference>
<evidence type="ECO:0000256" key="1">
    <source>
        <dbReference type="ARBA" id="ARBA00005898"/>
    </source>
</evidence>
<dbReference type="GO" id="GO:0000287">
    <property type="term" value="F:magnesium ion binding"/>
    <property type="evidence" value="ECO:0007669"/>
    <property type="project" value="UniProtKB-UniRule"/>
</dbReference>
<accession>A0A553BP11</accession>
<dbReference type="Proteomes" id="UP000318669">
    <property type="component" value="Unassembled WGS sequence"/>
</dbReference>
<feature type="domain" description="Mur ligase central" evidence="11">
    <location>
        <begin position="110"/>
        <end position="302"/>
    </location>
</feature>
<evidence type="ECO:0000313" key="12">
    <source>
        <dbReference type="EMBL" id="TRX09980.1"/>
    </source>
</evidence>
<keyword evidence="7" id="KW-0547">Nucleotide-binding</keyword>
<feature type="domain" description="Mur ligase C-terminal" evidence="10">
    <location>
        <begin position="328"/>
        <end position="458"/>
    </location>
</feature>
<organism evidence="12 13">
    <name type="scientific">Flavobacterium gawalongense</name>
    <dbReference type="NCBI Taxonomy" id="2594432"/>
    <lineage>
        <taxon>Bacteria</taxon>
        <taxon>Pseudomonadati</taxon>
        <taxon>Bacteroidota</taxon>
        <taxon>Flavobacteriia</taxon>
        <taxon>Flavobacteriales</taxon>
        <taxon>Flavobacteriaceae</taxon>
        <taxon>Flavobacterium</taxon>
    </lineage>
</organism>
<feature type="binding site" evidence="7">
    <location>
        <position position="187"/>
    </location>
    <ligand>
        <name>UDP-N-acetyl-alpha-D-muramoyl-L-alanyl-D-glutamate</name>
        <dbReference type="ChEBI" id="CHEBI:83900"/>
    </ligand>
</feature>
<dbReference type="GO" id="GO:0009252">
    <property type="term" value="P:peptidoglycan biosynthetic process"/>
    <property type="evidence" value="ECO:0007669"/>
    <property type="project" value="UniProtKB-UniRule"/>
</dbReference>
<dbReference type="PANTHER" id="PTHR23135:SF4">
    <property type="entry name" value="UDP-N-ACETYLMURAMOYL-L-ALANYL-D-GLUTAMATE--2,6-DIAMINOPIMELATE LIGASE MURE HOMOLOG, CHLOROPLASTIC"/>
    <property type="match status" value="1"/>
</dbReference>
<evidence type="ECO:0000256" key="3">
    <source>
        <dbReference type="ARBA" id="ARBA00022960"/>
    </source>
</evidence>
<comment type="caution">
    <text evidence="7">Lacks conserved residue(s) required for the propagation of feature annotation.</text>
</comment>
<feature type="binding site" evidence="7">
    <location>
        <position position="456"/>
    </location>
    <ligand>
        <name>meso-2,6-diaminopimelate</name>
        <dbReference type="ChEBI" id="CHEBI:57791"/>
    </ligand>
</feature>
<comment type="similarity">
    <text evidence="1 7">Belongs to the MurCDEF family. MurE subfamily.</text>
</comment>
<dbReference type="InterPro" id="IPR006162">
    <property type="entry name" value="Ppantetheine_attach_site"/>
</dbReference>
<comment type="catalytic activity">
    <reaction evidence="7">
        <text>UDP-N-acetyl-alpha-D-muramoyl-L-alanyl-D-glutamate + meso-2,6-diaminopimelate + ATP = UDP-N-acetyl-alpha-D-muramoyl-L-alanyl-gamma-D-glutamyl-meso-2,6-diaminopimelate + ADP + phosphate + H(+)</text>
        <dbReference type="Rhea" id="RHEA:23676"/>
        <dbReference type="ChEBI" id="CHEBI:15378"/>
        <dbReference type="ChEBI" id="CHEBI:30616"/>
        <dbReference type="ChEBI" id="CHEBI:43474"/>
        <dbReference type="ChEBI" id="CHEBI:57791"/>
        <dbReference type="ChEBI" id="CHEBI:83900"/>
        <dbReference type="ChEBI" id="CHEBI:83905"/>
        <dbReference type="ChEBI" id="CHEBI:456216"/>
        <dbReference type="EC" id="6.3.2.13"/>
    </reaction>
</comment>
<dbReference type="GO" id="GO:0051301">
    <property type="term" value="P:cell division"/>
    <property type="evidence" value="ECO:0007669"/>
    <property type="project" value="UniProtKB-KW"/>
</dbReference>
<keyword evidence="6 7" id="KW-0961">Cell wall biogenesis/degradation</keyword>
<comment type="pathway">
    <text evidence="7 8">Cell wall biogenesis; peptidoglycan biosynthesis.</text>
</comment>
<dbReference type="OrthoDB" id="9800958at2"/>
<feature type="binding site" evidence="7">
    <location>
        <position position="379"/>
    </location>
    <ligand>
        <name>meso-2,6-diaminopimelate</name>
        <dbReference type="ChEBI" id="CHEBI:57791"/>
    </ligand>
</feature>
<evidence type="ECO:0000256" key="7">
    <source>
        <dbReference type="HAMAP-Rule" id="MF_00208"/>
    </source>
</evidence>
<dbReference type="PANTHER" id="PTHR23135">
    <property type="entry name" value="MUR LIGASE FAMILY MEMBER"/>
    <property type="match status" value="1"/>
</dbReference>
<feature type="binding site" evidence="7">
    <location>
        <position position="31"/>
    </location>
    <ligand>
        <name>UDP-N-acetyl-alpha-D-muramoyl-L-alanyl-D-glutamate</name>
        <dbReference type="ChEBI" id="CHEBI:83900"/>
    </ligand>
</feature>
<dbReference type="EC" id="6.3.2.13" evidence="7"/>
<feature type="binding site" evidence="7">
    <location>
        <begin position="403"/>
        <end position="406"/>
    </location>
    <ligand>
        <name>meso-2,6-diaminopimelate</name>
        <dbReference type="ChEBI" id="CHEBI:57791"/>
    </ligand>
</feature>
<dbReference type="Pfam" id="PF08245">
    <property type="entry name" value="Mur_ligase_M"/>
    <property type="match status" value="1"/>
</dbReference>
<feature type="binding site" evidence="7">
    <location>
        <position position="189"/>
    </location>
    <ligand>
        <name>UDP-N-acetyl-alpha-D-muramoyl-L-alanyl-D-glutamate</name>
        <dbReference type="ChEBI" id="CHEBI:83900"/>
    </ligand>
</feature>
<evidence type="ECO:0000256" key="4">
    <source>
        <dbReference type="ARBA" id="ARBA00022984"/>
    </source>
</evidence>
<evidence type="ECO:0000259" key="10">
    <source>
        <dbReference type="Pfam" id="PF02875"/>
    </source>
</evidence>
<name>A0A553BP11_9FLAO</name>
<dbReference type="SUPFAM" id="SSF63418">
    <property type="entry name" value="MurE/MurF N-terminal domain"/>
    <property type="match status" value="1"/>
</dbReference>
<dbReference type="InterPro" id="IPR000713">
    <property type="entry name" value="Mur_ligase_N"/>
</dbReference>
<dbReference type="InterPro" id="IPR036565">
    <property type="entry name" value="Mur-like_cat_sf"/>
</dbReference>
<evidence type="ECO:0000259" key="9">
    <source>
        <dbReference type="Pfam" id="PF01225"/>
    </source>
</evidence>
<keyword evidence="4 7" id="KW-0573">Peptidoglycan synthesis</keyword>
<dbReference type="SUPFAM" id="SSF53244">
    <property type="entry name" value="MurD-like peptide ligases, peptide-binding domain"/>
    <property type="match status" value="1"/>
</dbReference>
<dbReference type="GO" id="GO:0071555">
    <property type="term" value="P:cell wall organization"/>
    <property type="evidence" value="ECO:0007669"/>
    <property type="project" value="UniProtKB-KW"/>
</dbReference>
<dbReference type="PROSITE" id="PS00012">
    <property type="entry name" value="PHOSPHOPANTETHEINE"/>
    <property type="match status" value="1"/>
</dbReference>
<proteinExistence type="inferred from homology"/>
<feature type="binding site" evidence="7">
    <location>
        <position position="460"/>
    </location>
    <ligand>
        <name>meso-2,6-diaminopimelate</name>
        <dbReference type="ChEBI" id="CHEBI:57791"/>
    </ligand>
</feature>
<dbReference type="NCBIfam" id="NF001126">
    <property type="entry name" value="PRK00139.1-4"/>
    <property type="match status" value="1"/>
</dbReference>
<keyword evidence="5 7" id="KW-0131">Cell cycle</keyword>
<evidence type="ECO:0000259" key="11">
    <source>
        <dbReference type="Pfam" id="PF08245"/>
    </source>
</evidence>
<keyword evidence="7" id="KW-0067">ATP-binding</keyword>
<dbReference type="InterPro" id="IPR013221">
    <property type="entry name" value="Mur_ligase_cen"/>
</dbReference>
<dbReference type="AlphaFoldDB" id="A0A553BP11"/>
<dbReference type="InterPro" id="IPR036615">
    <property type="entry name" value="Mur_ligase_C_dom_sf"/>
</dbReference>
<comment type="function">
    <text evidence="7">Catalyzes the addition of meso-diaminopimelic acid to the nucleotide precursor UDP-N-acetylmuramoyl-L-alanyl-D-glutamate (UMAG) in the biosynthesis of bacterial cell-wall peptidoglycan.</text>
</comment>
<feature type="binding site" evidence="7">
    <location>
        <position position="181"/>
    </location>
    <ligand>
        <name>UDP-N-acetyl-alpha-D-muramoyl-L-alanyl-D-glutamate</name>
        <dbReference type="ChEBI" id="CHEBI:83900"/>
    </ligand>
</feature>
<dbReference type="GO" id="GO:0005737">
    <property type="term" value="C:cytoplasm"/>
    <property type="evidence" value="ECO:0007669"/>
    <property type="project" value="UniProtKB-SubCell"/>
</dbReference>
<comment type="subcellular location">
    <subcellularLocation>
        <location evidence="7 8">Cytoplasm</location>
    </subcellularLocation>
</comment>
<keyword evidence="7 12" id="KW-0436">Ligase</keyword>
<evidence type="ECO:0000256" key="5">
    <source>
        <dbReference type="ARBA" id="ARBA00023306"/>
    </source>
</evidence>
<dbReference type="GO" id="GO:0008765">
    <property type="term" value="F:UDP-N-acetylmuramoylalanyl-D-glutamate-2,6-diaminopimelate ligase activity"/>
    <property type="evidence" value="ECO:0007669"/>
    <property type="project" value="UniProtKB-UniRule"/>
</dbReference>
<dbReference type="InterPro" id="IPR004101">
    <property type="entry name" value="Mur_ligase_C"/>
</dbReference>
<dbReference type="SUPFAM" id="SSF53623">
    <property type="entry name" value="MurD-like peptide ligases, catalytic domain"/>
    <property type="match status" value="1"/>
</dbReference>
<evidence type="ECO:0000256" key="2">
    <source>
        <dbReference type="ARBA" id="ARBA00022618"/>
    </source>
</evidence>
<comment type="PTM">
    <text evidence="7">Carboxylation is probably crucial for Mg(2+) binding and, consequently, for the gamma-phosphate positioning of ATP.</text>
</comment>
<dbReference type="Gene3D" id="3.40.1190.10">
    <property type="entry name" value="Mur-like, catalytic domain"/>
    <property type="match status" value="1"/>
</dbReference>
<dbReference type="Pfam" id="PF01225">
    <property type="entry name" value="Mur_ligase"/>
    <property type="match status" value="1"/>
</dbReference>
<evidence type="ECO:0000256" key="6">
    <source>
        <dbReference type="ARBA" id="ARBA00023316"/>
    </source>
</evidence>
<keyword evidence="7" id="KW-0963">Cytoplasm</keyword>
<evidence type="ECO:0000256" key="8">
    <source>
        <dbReference type="RuleBase" id="RU004135"/>
    </source>
</evidence>
<comment type="caution">
    <text evidence="12">The sequence shown here is derived from an EMBL/GenBank/DDBJ whole genome shotgun (WGS) entry which is preliminary data.</text>
</comment>
<dbReference type="EMBL" id="VJZL01000012">
    <property type="protein sequence ID" value="TRX09980.1"/>
    <property type="molecule type" value="Genomic_DNA"/>
</dbReference>
<feature type="short sequence motif" description="Meso-diaminopimelate recognition motif" evidence="7">
    <location>
        <begin position="403"/>
        <end position="406"/>
    </location>
</feature>
<keyword evidence="7" id="KW-0460">Magnesium</keyword>
<feature type="binding site" evidence="7">
    <location>
        <begin position="112"/>
        <end position="118"/>
    </location>
    <ligand>
        <name>ATP</name>
        <dbReference type="ChEBI" id="CHEBI:30616"/>
    </ligand>
</feature>
<dbReference type="GO" id="GO:0005524">
    <property type="term" value="F:ATP binding"/>
    <property type="evidence" value="ECO:0007669"/>
    <property type="project" value="UniProtKB-UniRule"/>
</dbReference>
<dbReference type="HAMAP" id="MF_00208">
    <property type="entry name" value="MurE"/>
    <property type="match status" value="1"/>
</dbReference>
<comment type="cofactor">
    <cofactor evidence="7">
        <name>Mg(2+)</name>
        <dbReference type="ChEBI" id="CHEBI:18420"/>
    </cofactor>
</comment>
<dbReference type="Gene3D" id="3.90.190.20">
    <property type="entry name" value="Mur ligase, C-terminal domain"/>
    <property type="match status" value="1"/>
</dbReference>
<dbReference type="Pfam" id="PF02875">
    <property type="entry name" value="Mur_ligase_C"/>
    <property type="match status" value="1"/>
</dbReference>